<organism evidence="3 4">
    <name type="scientific">Segatella oulorum</name>
    <dbReference type="NCBI Taxonomy" id="28136"/>
    <lineage>
        <taxon>Bacteria</taxon>
        <taxon>Pseudomonadati</taxon>
        <taxon>Bacteroidota</taxon>
        <taxon>Bacteroidia</taxon>
        <taxon>Bacteroidales</taxon>
        <taxon>Prevotellaceae</taxon>
        <taxon>Segatella</taxon>
    </lineage>
</organism>
<evidence type="ECO:0000313" key="4">
    <source>
        <dbReference type="Proteomes" id="UP000190065"/>
    </source>
</evidence>
<evidence type="ECO:0000313" key="3">
    <source>
        <dbReference type="EMBL" id="SKA19178.1"/>
    </source>
</evidence>
<evidence type="ECO:0000259" key="2">
    <source>
        <dbReference type="PROSITE" id="PS51733"/>
    </source>
</evidence>
<gene>
    <name evidence="3" type="ORF">SAMN02745202_02417</name>
</gene>
<feature type="domain" description="BPL/LPL catalytic" evidence="2">
    <location>
        <begin position="8"/>
        <end position="188"/>
    </location>
</feature>
<dbReference type="Gene3D" id="3.30.930.10">
    <property type="entry name" value="Bira Bifunctional Protein, Domain 2"/>
    <property type="match status" value="1"/>
</dbReference>
<dbReference type="PANTHER" id="PTHR12835">
    <property type="entry name" value="BIOTIN PROTEIN LIGASE"/>
    <property type="match status" value="1"/>
</dbReference>
<dbReference type="InterPro" id="IPR004408">
    <property type="entry name" value="Biotin_CoA_COase_ligase"/>
</dbReference>
<dbReference type="EMBL" id="FUXK01000039">
    <property type="protein sequence ID" value="SKA19178.1"/>
    <property type="molecule type" value="Genomic_DNA"/>
</dbReference>
<dbReference type="PANTHER" id="PTHR12835:SF5">
    <property type="entry name" value="BIOTIN--PROTEIN LIGASE"/>
    <property type="match status" value="1"/>
</dbReference>
<dbReference type="NCBIfam" id="TIGR00121">
    <property type="entry name" value="birA_ligase"/>
    <property type="match status" value="1"/>
</dbReference>
<name>A0A1T4RTU0_9BACT</name>
<dbReference type="AlphaFoldDB" id="A0A1T4RTU0"/>
<dbReference type="PROSITE" id="PS51733">
    <property type="entry name" value="BPL_LPL_CATALYTIC"/>
    <property type="match status" value="1"/>
</dbReference>
<dbReference type="InterPro" id="IPR045864">
    <property type="entry name" value="aa-tRNA-synth_II/BPL/LPL"/>
</dbReference>
<dbReference type="CDD" id="cd16442">
    <property type="entry name" value="BPL"/>
    <property type="match status" value="1"/>
</dbReference>
<dbReference type="SUPFAM" id="SSF55681">
    <property type="entry name" value="Class II aaRS and biotin synthetases"/>
    <property type="match status" value="1"/>
</dbReference>
<dbReference type="Proteomes" id="UP000190065">
    <property type="component" value="Unassembled WGS sequence"/>
</dbReference>
<dbReference type="Pfam" id="PF03099">
    <property type="entry name" value="BPL_LplA_LipB"/>
    <property type="match status" value="1"/>
</dbReference>
<dbReference type="InterPro" id="IPR004143">
    <property type="entry name" value="BPL_LPL_catalytic"/>
</dbReference>
<evidence type="ECO:0000256" key="1">
    <source>
        <dbReference type="ARBA" id="ARBA00022598"/>
    </source>
</evidence>
<proteinExistence type="predicted"/>
<dbReference type="STRING" id="28136.SAMN02745202_02417"/>
<dbReference type="GO" id="GO:0005737">
    <property type="term" value="C:cytoplasm"/>
    <property type="evidence" value="ECO:0007669"/>
    <property type="project" value="TreeGrafter"/>
</dbReference>
<protein>
    <submittedName>
        <fullName evidence="3">BirA family transcriptional regulator, biotin operon repressor / biotin-[acetyl-CoA-carboxylase] ligase</fullName>
    </submittedName>
</protein>
<dbReference type="RefSeq" id="WP_025071310.1">
    <property type="nucleotide sequence ID" value="NZ_FUXK01000039.1"/>
</dbReference>
<accession>A0A1T4RTU0</accession>
<reference evidence="3 4" key="1">
    <citation type="submission" date="2017-02" db="EMBL/GenBank/DDBJ databases">
        <authorList>
            <person name="Peterson S.W."/>
        </authorList>
    </citation>
    <scope>NUCLEOTIDE SEQUENCE [LARGE SCALE GENOMIC DNA]</scope>
    <source>
        <strain evidence="3 4">ATCC 43324</strain>
    </source>
</reference>
<dbReference type="eggNOG" id="COG0340">
    <property type="taxonomic scope" value="Bacteria"/>
</dbReference>
<sequence length="272" mass="31141">MWFFKKKQKAPQWNITWLDEVDSTNDYMRQQNATSNERLCVVAADFQRKGRGQGSNTWESEAGKNLLFSIMTHPTMVPIRTQFLLSMAGALALKQALDAHTDGISLKWPNDVYWNDYKISGTLIETSIAHGHIKDCVFGVGLNVNQTQFRSDAPNPISLAQIVGHEIDRRTLLNDILTAFDQYYRWIENGQYADLSACYHAVLYRRKGFYTYRDTATNETFEAAIIEVEDDGTLVLRTPNGHIREAQFKAVEHVLPTPTERKNEQTKEYGKI</sequence>
<dbReference type="GO" id="GO:0004077">
    <property type="term" value="F:biotin--[biotin carboxyl-carrier protein] ligase activity"/>
    <property type="evidence" value="ECO:0007669"/>
    <property type="project" value="InterPro"/>
</dbReference>
<keyword evidence="1 3" id="KW-0436">Ligase</keyword>